<dbReference type="Pfam" id="PF12704">
    <property type="entry name" value="MacB_PCD"/>
    <property type="match status" value="2"/>
</dbReference>
<feature type="transmembrane region" description="Helical" evidence="6">
    <location>
        <begin position="407"/>
        <end position="424"/>
    </location>
</feature>
<protein>
    <submittedName>
        <fullName evidence="9">ABC transporter, permease protein</fullName>
    </submittedName>
</protein>
<feature type="transmembrane region" description="Helical" evidence="6">
    <location>
        <begin position="458"/>
        <end position="475"/>
    </location>
</feature>
<evidence type="ECO:0000256" key="4">
    <source>
        <dbReference type="ARBA" id="ARBA00022989"/>
    </source>
</evidence>
<dbReference type="PANTHER" id="PTHR30572:SF17">
    <property type="entry name" value="ABC3 TRANSPORTER PERMEASE PROTEIN DOMAIN-CONTAINING PROTEIN"/>
    <property type="match status" value="1"/>
</dbReference>
<feature type="domain" description="MacB-like periplasmic core" evidence="8">
    <location>
        <begin position="24"/>
        <end position="230"/>
    </location>
</feature>
<dbReference type="PANTHER" id="PTHR30572">
    <property type="entry name" value="MEMBRANE COMPONENT OF TRANSPORTER-RELATED"/>
    <property type="match status" value="1"/>
</dbReference>
<comment type="subcellular location">
    <subcellularLocation>
        <location evidence="1">Cell membrane</location>
        <topology evidence="1">Multi-pass membrane protein</topology>
    </subcellularLocation>
</comment>
<evidence type="ECO:0000256" key="2">
    <source>
        <dbReference type="ARBA" id="ARBA00022475"/>
    </source>
</evidence>
<evidence type="ECO:0000256" key="5">
    <source>
        <dbReference type="ARBA" id="ARBA00023136"/>
    </source>
</evidence>
<evidence type="ECO:0000256" key="1">
    <source>
        <dbReference type="ARBA" id="ARBA00004651"/>
    </source>
</evidence>
<feature type="domain" description="ABC3 transporter permease C-terminal" evidence="7">
    <location>
        <begin position="728"/>
        <end position="845"/>
    </location>
</feature>
<dbReference type="InterPro" id="IPR025857">
    <property type="entry name" value="MacB_PCD"/>
</dbReference>
<comment type="caution">
    <text evidence="9">The sequence shown here is derived from an EMBL/GenBank/DDBJ whole genome shotgun (WGS) entry which is preliminary data.</text>
</comment>
<dbReference type="InterPro" id="IPR003838">
    <property type="entry name" value="ABC3_permease_C"/>
</dbReference>
<feature type="transmembrane region" description="Helical" evidence="6">
    <location>
        <begin position="487"/>
        <end position="509"/>
    </location>
</feature>
<keyword evidence="4 6" id="KW-1133">Transmembrane helix</keyword>
<feature type="transmembrane region" description="Helical" evidence="6">
    <location>
        <begin position="299"/>
        <end position="321"/>
    </location>
</feature>
<evidence type="ECO:0000256" key="3">
    <source>
        <dbReference type="ARBA" id="ARBA00022692"/>
    </source>
</evidence>
<evidence type="ECO:0000259" key="7">
    <source>
        <dbReference type="Pfam" id="PF02687"/>
    </source>
</evidence>
<evidence type="ECO:0000256" key="6">
    <source>
        <dbReference type="SAM" id="Phobius"/>
    </source>
</evidence>
<keyword evidence="2" id="KW-1003">Cell membrane</keyword>
<sequence length="852" mass="89652">MGLFALLYRLIVRPVFRHPGRALIIFFAVALGDAAVVAINLAGDAAAGSFHSSMETLAGKDDFEITAAGGLPESVVAEVARLPYPLSISPRIEDHGMLVSTGETVPLIGVDVVAETSNAGTLVGTIAQDATAIQGLRYINDPDAVWLTHGLGKAVGDRVQLLINDHVQAYTVRGLIPESGPDGSKLGTEAVLMDIGAAQLATGKSGRVDRILIKTPSAANFDAWQSKLQQALPAGVLLNAQGTETAANRHMLAAFRWNLTMLSGIALLVGAFLIYNAVSVSVVRRRADIGTMRALGASRGAVMGAFLFEAALYGTAGSLAALPLGRALAAGAVGMLSTTVNALYVSSSPGQMKISAGSVALALVAGIGVALASAFAPAREAGMVPPIEAMARGRREFEVRVERKHDAGIALALAILGALATLFPSIAGKPLFGYLSALLFVAAAALISPLLVHSATSLGSGGLLRMLGVEGLIASRSLGGSLRRTSVLVAALATAIAMMTSVGIMVGSFRQTVLTWLDSELPADLYLAPAGAMGGDRHPTISLETSDRIAATPGVESVSRLRAYEIQYQGLPASLAGASQSRSIPRQNLTFLSGRSSIDVIRELASGNNAVVSEPFANKHHVKADDSITLPIGEHQVTFRVIDTFYDYGHEAGFIVVDWSTLIRYLPDTKPTNLAVYLEPGADLERTRAAIRNAIANKSLMMLSNGEIRHEAIRVFDQTFAITYAVEAISILVAIGGIAGALLSIVMDRRREFGVLRYLGGTSAQIRKLILVEAGLTGLLANVLGLVLGYVLSLVLIYVINKQSFGWTIQFHWPVEVLLSSLTVVYIATVLAGLFPARIAIRLDPMEVVHEE</sequence>
<feature type="transmembrane region" description="Helical" evidence="6">
    <location>
        <begin position="357"/>
        <end position="376"/>
    </location>
</feature>
<gene>
    <name evidence="9" type="ORF">GRAN_4859</name>
</gene>
<feature type="transmembrane region" description="Helical" evidence="6">
    <location>
        <begin position="817"/>
        <end position="837"/>
    </location>
</feature>
<evidence type="ECO:0000313" key="10">
    <source>
        <dbReference type="Proteomes" id="UP000289437"/>
    </source>
</evidence>
<dbReference type="Pfam" id="PF02687">
    <property type="entry name" value="FtsX"/>
    <property type="match status" value="2"/>
</dbReference>
<proteinExistence type="predicted"/>
<dbReference type="GO" id="GO:0022857">
    <property type="term" value="F:transmembrane transporter activity"/>
    <property type="evidence" value="ECO:0007669"/>
    <property type="project" value="TreeGrafter"/>
</dbReference>
<dbReference type="Proteomes" id="UP000289437">
    <property type="component" value="Unassembled WGS sequence"/>
</dbReference>
<dbReference type="OrthoDB" id="9780560at2"/>
<reference evidence="10" key="2">
    <citation type="submission" date="2019-02" db="EMBL/GenBank/DDBJ databases">
        <title>Granulicella sibirica sp. nov., a psychrotolerant acidobacterium isolated from an organic soil layer in forested tundra, West Siberia.</title>
        <authorList>
            <person name="Oshkin I.Y."/>
            <person name="Kulichevskaya I.S."/>
            <person name="Rijpstra W.I.C."/>
            <person name="Sinninghe Damste J.S."/>
            <person name="Rakitin A.L."/>
            <person name="Ravin N.V."/>
            <person name="Dedysh S.N."/>
        </authorList>
    </citation>
    <scope>NUCLEOTIDE SEQUENCE [LARGE SCALE GENOMIC DNA]</scope>
    <source>
        <strain evidence="10">AF10</strain>
    </source>
</reference>
<dbReference type="EMBL" id="RDSM01000005">
    <property type="protein sequence ID" value="RXH54208.1"/>
    <property type="molecule type" value="Genomic_DNA"/>
</dbReference>
<dbReference type="RefSeq" id="WP_128915447.1">
    <property type="nucleotide sequence ID" value="NZ_RDSM01000005.1"/>
</dbReference>
<name>A0A4Q0SX92_9BACT</name>
<feature type="transmembrane region" description="Helical" evidence="6">
    <location>
        <begin position="327"/>
        <end position="345"/>
    </location>
</feature>
<evidence type="ECO:0000313" key="9">
    <source>
        <dbReference type="EMBL" id="RXH54208.1"/>
    </source>
</evidence>
<dbReference type="GO" id="GO:0005886">
    <property type="term" value="C:plasma membrane"/>
    <property type="evidence" value="ECO:0007669"/>
    <property type="project" value="UniProtKB-SubCell"/>
</dbReference>
<feature type="transmembrane region" description="Helical" evidence="6">
    <location>
        <begin position="431"/>
        <end position="452"/>
    </location>
</feature>
<feature type="transmembrane region" description="Helical" evidence="6">
    <location>
        <begin position="728"/>
        <end position="748"/>
    </location>
</feature>
<feature type="transmembrane region" description="Helical" evidence="6">
    <location>
        <begin position="769"/>
        <end position="797"/>
    </location>
</feature>
<feature type="transmembrane region" description="Helical" evidence="6">
    <location>
        <begin position="257"/>
        <end position="278"/>
    </location>
</feature>
<feature type="domain" description="ABC3 transporter permease C-terminal" evidence="7">
    <location>
        <begin position="261"/>
        <end position="381"/>
    </location>
</feature>
<keyword evidence="5 6" id="KW-0472">Membrane</keyword>
<reference evidence="9 10" key="1">
    <citation type="submission" date="2018-11" db="EMBL/GenBank/DDBJ databases">
        <authorList>
            <person name="Mardanov A.V."/>
            <person name="Ravin N.V."/>
            <person name="Dedysh S.N."/>
        </authorList>
    </citation>
    <scope>NUCLEOTIDE SEQUENCE [LARGE SCALE GENOMIC DNA]</scope>
    <source>
        <strain evidence="9 10">AF10</strain>
    </source>
</reference>
<dbReference type="InterPro" id="IPR050250">
    <property type="entry name" value="Macrolide_Exporter_MacB"/>
</dbReference>
<accession>A0A4Q0SX92</accession>
<organism evidence="9 10">
    <name type="scientific">Granulicella sibirica</name>
    <dbReference type="NCBI Taxonomy" id="2479048"/>
    <lineage>
        <taxon>Bacteria</taxon>
        <taxon>Pseudomonadati</taxon>
        <taxon>Acidobacteriota</taxon>
        <taxon>Terriglobia</taxon>
        <taxon>Terriglobales</taxon>
        <taxon>Acidobacteriaceae</taxon>
        <taxon>Granulicella</taxon>
    </lineage>
</organism>
<evidence type="ECO:0000259" key="8">
    <source>
        <dbReference type="Pfam" id="PF12704"/>
    </source>
</evidence>
<keyword evidence="3 6" id="KW-0812">Transmembrane</keyword>
<keyword evidence="10" id="KW-1185">Reference proteome</keyword>
<feature type="domain" description="MacB-like periplasmic core" evidence="8">
    <location>
        <begin position="487"/>
        <end position="693"/>
    </location>
</feature>
<dbReference type="AlphaFoldDB" id="A0A4Q0SX92"/>